<gene>
    <name evidence="1" type="ORF">ACED38_06335</name>
</gene>
<evidence type="ECO:0000313" key="1">
    <source>
        <dbReference type="EMBL" id="MEZ8194507.1"/>
    </source>
</evidence>
<proteinExistence type="predicted"/>
<organism evidence="1 2">
    <name type="scientific">Vibrio cortegadensis</name>
    <dbReference type="NCBI Taxonomy" id="1328770"/>
    <lineage>
        <taxon>Bacteria</taxon>
        <taxon>Pseudomonadati</taxon>
        <taxon>Pseudomonadota</taxon>
        <taxon>Gammaproteobacteria</taxon>
        <taxon>Vibrionales</taxon>
        <taxon>Vibrionaceae</taxon>
        <taxon>Vibrio</taxon>
    </lineage>
</organism>
<dbReference type="RefSeq" id="WP_301337535.1">
    <property type="nucleotide sequence ID" value="NZ_JBGONK010000004.1"/>
</dbReference>
<accession>A0ABV4M4Q6</accession>
<name>A0ABV4M4Q6_9VIBR</name>
<reference evidence="1 2" key="1">
    <citation type="submission" date="2024-06" db="EMBL/GenBank/DDBJ databases">
        <authorList>
            <person name="Steensen K."/>
            <person name="Seneca J."/>
            <person name="Bartlau N."/>
            <person name="Yu A.X."/>
            <person name="Polz M.F."/>
        </authorList>
    </citation>
    <scope>NUCLEOTIDE SEQUENCE [LARGE SCALE GENOMIC DNA]</scope>
    <source>
        <strain evidence="1 2">FF146</strain>
    </source>
</reference>
<dbReference type="Proteomes" id="UP001569153">
    <property type="component" value="Unassembled WGS sequence"/>
</dbReference>
<dbReference type="EMBL" id="JBGOOT010000003">
    <property type="protein sequence ID" value="MEZ8194507.1"/>
    <property type="molecule type" value="Genomic_DNA"/>
</dbReference>
<sequence>MWYVAIDNYIDGVMMEELAKTCRLPTDYCSLDLKREMSKSI</sequence>
<comment type="caution">
    <text evidence="1">The sequence shown here is derived from an EMBL/GenBank/DDBJ whole genome shotgun (WGS) entry which is preliminary data.</text>
</comment>
<keyword evidence="2" id="KW-1185">Reference proteome</keyword>
<evidence type="ECO:0000313" key="2">
    <source>
        <dbReference type="Proteomes" id="UP001569153"/>
    </source>
</evidence>
<protein>
    <submittedName>
        <fullName evidence="1">Uncharacterized protein</fullName>
    </submittedName>
</protein>